<dbReference type="PANTHER" id="PTHR30136">
    <property type="entry name" value="HELIX-TURN-HELIX TRANSCRIPTIONAL REGULATOR, ICLR FAMILY"/>
    <property type="match status" value="1"/>
</dbReference>
<gene>
    <name evidence="7" type="primary">kipR5</name>
    <name evidence="7" type="ORF">VPARA_39660</name>
</gene>
<dbReference type="Proteomes" id="UP000035170">
    <property type="component" value="Unassembled WGS sequence"/>
</dbReference>
<evidence type="ECO:0000259" key="6">
    <source>
        <dbReference type="PROSITE" id="PS51078"/>
    </source>
</evidence>
<dbReference type="PANTHER" id="PTHR30136:SF39">
    <property type="entry name" value="TRANSCRIPTIONAL REGULATORY PROTEIN"/>
    <property type="match status" value="1"/>
</dbReference>
<dbReference type="InterPro" id="IPR050707">
    <property type="entry name" value="HTH_MetabolicPath_Reg"/>
</dbReference>
<dbReference type="Pfam" id="PF01614">
    <property type="entry name" value="IclR_C"/>
    <property type="match status" value="1"/>
</dbReference>
<evidence type="ECO:0000259" key="5">
    <source>
        <dbReference type="PROSITE" id="PS51077"/>
    </source>
</evidence>
<dbReference type="Gene3D" id="1.10.10.10">
    <property type="entry name" value="Winged helix-like DNA-binding domain superfamily/Winged helix DNA-binding domain"/>
    <property type="match status" value="1"/>
</dbReference>
<dbReference type="InterPro" id="IPR005471">
    <property type="entry name" value="Tscrpt_reg_IclR_N"/>
</dbReference>
<proteinExistence type="predicted"/>
<dbReference type="Gene3D" id="3.30.450.40">
    <property type="match status" value="1"/>
</dbReference>
<dbReference type="SMART" id="SM00346">
    <property type="entry name" value="HTH_ICLR"/>
    <property type="match status" value="1"/>
</dbReference>
<evidence type="ECO:0000256" key="4">
    <source>
        <dbReference type="SAM" id="MobiDB-lite"/>
    </source>
</evidence>
<reference evidence="7 8" key="1">
    <citation type="submission" date="2015-03" db="EMBL/GenBank/DDBJ databases">
        <title>Genome sequence of Variovorax paradoxus TBEA6.</title>
        <authorList>
            <person name="Poehlein A."/>
            <person name="Schuldes J."/>
            <person name="Wuebbeler J.H."/>
            <person name="Hiessl S."/>
            <person name="Steinbuechel A."/>
            <person name="Daniel R."/>
        </authorList>
    </citation>
    <scope>NUCLEOTIDE SEQUENCE [LARGE SCALE GENOMIC DNA]</scope>
    <source>
        <strain evidence="7 8">TBEA6</strain>
    </source>
</reference>
<evidence type="ECO:0000256" key="1">
    <source>
        <dbReference type="ARBA" id="ARBA00023015"/>
    </source>
</evidence>
<sequence length="289" mass="30466">MAPSTEKFFRMPSRTVNKNVRQPDVSAGAVAARTPGTEPGDDPGSRTLRRGLQLLDAVLASGREGLRVVDLCRAAGLERATVHRLLATLVESGYAAQRGRFRYVAGPRLAAMAQPAGMPNMAMRLRPVLERVSAACGDAAFAIVREGPASHCIARHVGTHPVQILVIQVGTRQPLGVGAAGLALLSALPDDEVNAAVAANALVLGRYGGMTPERMALLVRATRERGWSVIGNHATDGVLAVGMAVRSSEGEPVAAISVASTLDRMPRERQQLIARWMREALAALLPGGL</sequence>
<dbReference type="InterPro" id="IPR029016">
    <property type="entry name" value="GAF-like_dom_sf"/>
</dbReference>
<accession>A0A0H2MDG7</accession>
<dbReference type="AlphaFoldDB" id="A0A0H2MDG7"/>
<evidence type="ECO:0000256" key="2">
    <source>
        <dbReference type="ARBA" id="ARBA00023125"/>
    </source>
</evidence>
<dbReference type="SUPFAM" id="SSF46785">
    <property type="entry name" value="Winged helix' DNA-binding domain"/>
    <property type="match status" value="1"/>
</dbReference>
<keyword evidence="2" id="KW-0238">DNA-binding</keyword>
<dbReference type="PROSITE" id="PS51078">
    <property type="entry name" value="ICLR_ED"/>
    <property type="match status" value="1"/>
</dbReference>
<organism evidence="7 8">
    <name type="scientific">Variovorax paradoxus</name>
    <dbReference type="NCBI Taxonomy" id="34073"/>
    <lineage>
        <taxon>Bacteria</taxon>
        <taxon>Pseudomonadati</taxon>
        <taxon>Pseudomonadota</taxon>
        <taxon>Betaproteobacteria</taxon>
        <taxon>Burkholderiales</taxon>
        <taxon>Comamonadaceae</taxon>
        <taxon>Variovorax</taxon>
    </lineage>
</organism>
<dbReference type="PROSITE" id="PS51077">
    <property type="entry name" value="HTH_ICLR"/>
    <property type="match status" value="1"/>
</dbReference>
<keyword evidence="8" id="KW-1185">Reference proteome</keyword>
<comment type="caution">
    <text evidence="7">The sequence shown here is derived from an EMBL/GenBank/DDBJ whole genome shotgun (WGS) entry which is preliminary data.</text>
</comment>
<protein>
    <submittedName>
        <fullName evidence="7">HTH-type transcriptional regulator KipR</fullName>
    </submittedName>
</protein>
<dbReference type="InterPro" id="IPR036388">
    <property type="entry name" value="WH-like_DNA-bd_sf"/>
</dbReference>
<keyword evidence="1" id="KW-0805">Transcription regulation</keyword>
<name>A0A0H2MDG7_VARPD</name>
<keyword evidence="3" id="KW-0804">Transcription</keyword>
<feature type="domain" description="HTH iclR-type" evidence="5">
    <location>
        <begin position="45"/>
        <end position="107"/>
    </location>
</feature>
<dbReference type="InterPro" id="IPR036390">
    <property type="entry name" value="WH_DNA-bd_sf"/>
</dbReference>
<dbReference type="GO" id="GO:0003700">
    <property type="term" value="F:DNA-binding transcription factor activity"/>
    <property type="evidence" value="ECO:0007669"/>
    <property type="project" value="TreeGrafter"/>
</dbReference>
<dbReference type="Pfam" id="PF09339">
    <property type="entry name" value="HTH_IclR"/>
    <property type="match status" value="1"/>
</dbReference>
<dbReference type="PATRIC" id="fig|34073.19.peg.4059"/>
<feature type="domain" description="IclR-ED" evidence="6">
    <location>
        <begin position="108"/>
        <end position="289"/>
    </location>
</feature>
<dbReference type="EMBL" id="JZWI01000020">
    <property type="protein sequence ID" value="KLN54975.1"/>
    <property type="molecule type" value="Genomic_DNA"/>
</dbReference>
<evidence type="ECO:0000256" key="3">
    <source>
        <dbReference type="ARBA" id="ARBA00023163"/>
    </source>
</evidence>
<evidence type="ECO:0000313" key="8">
    <source>
        <dbReference type="Proteomes" id="UP000035170"/>
    </source>
</evidence>
<evidence type="ECO:0000313" key="7">
    <source>
        <dbReference type="EMBL" id="KLN54975.1"/>
    </source>
</evidence>
<dbReference type="InterPro" id="IPR014757">
    <property type="entry name" value="Tscrpt_reg_IclR_C"/>
</dbReference>
<dbReference type="SUPFAM" id="SSF55781">
    <property type="entry name" value="GAF domain-like"/>
    <property type="match status" value="1"/>
</dbReference>
<dbReference type="GO" id="GO:0045892">
    <property type="term" value="P:negative regulation of DNA-templated transcription"/>
    <property type="evidence" value="ECO:0007669"/>
    <property type="project" value="TreeGrafter"/>
</dbReference>
<feature type="region of interest" description="Disordered" evidence="4">
    <location>
        <begin position="1"/>
        <end position="46"/>
    </location>
</feature>
<dbReference type="GO" id="GO:0003677">
    <property type="term" value="F:DNA binding"/>
    <property type="evidence" value="ECO:0007669"/>
    <property type="project" value="UniProtKB-KW"/>
</dbReference>